<sequence>MTRSAGQWRLIGSSRSFCQKSEPRGKDFSPTNDPIRYSAVSCGRESVCRGIEGTVPIRNSVDIGRPSYVNSAQRRSPAITTCIYIERTKE</sequence>
<evidence type="ECO:0000313" key="1">
    <source>
        <dbReference type="EMBL" id="MBX32252.1"/>
    </source>
</evidence>
<proteinExistence type="predicted"/>
<dbReference type="EMBL" id="GGEC01051768">
    <property type="protein sequence ID" value="MBX32252.1"/>
    <property type="molecule type" value="Transcribed_RNA"/>
</dbReference>
<name>A0A2P2MPY0_RHIMU</name>
<protein>
    <submittedName>
        <fullName evidence="1">Uncharacterized protein</fullName>
    </submittedName>
</protein>
<organism evidence="1">
    <name type="scientific">Rhizophora mucronata</name>
    <name type="common">Asiatic mangrove</name>
    <dbReference type="NCBI Taxonomy" id="61149"/>
    <lineage>
        <taxon>Eukaryota</taxon>
        <taxon>Viridiplantae</taxon>
        <taxon>Streptophyta</taxon>
        <taxon>Embryophyta</taxon>
        <taxon>Tracheophyta</taxon>
        <taxon>Spermatophyta</taxon>
        <taxon>Magnoliopsida</taxon>
        <taxon>eudicotyledons</taxon>
        <taxon>Gunneridae</taxon>
        <taxon>Pentapetalae</taxon>
        <taxon>rosids</taxon>
        <taxon>fabids</taxon>
        <taxon>Malpighiales</taxon>
        <taxon>Rhizophoraceae</taxon>
        <taxon>Rhizophora</taxon>
    </lineage>
</organism>
<dbReference type="AlphaFoldDB" id="A0A2P2MPY0"/>
<accession>A0A2P2MPY0</accession>
<reference evidence="1" key="1">
    <citation type="submission" date="2018-02" db="EMBL/GenBank/DDBJ databases">
        <title>Rhizophora mucronata_Transcriptome.</title>
        <authorList>
            <person name="Meera S.P."/>
            <person name="Sreeshan A."/>
            <person name="Augustine A."/>
        </authorList>
    </citation>
    <scope>NUCLEOTIDE SEQUENCE</scope>
    <source>
        <tissue evidence="1">Leaf</tissue>
    </source>
</reference>